<dbReference type="Gene3D" id="2.130.10.10">
    <property type="entry name" value="YVTN repeat-like/Quinoprotein amine dehydrogenase"/>
    <property type="match status" value="2"/>
</dbReference>
<organism evidence="7 8">
    <name type="scientific">Arsenicibacter rosenii</name>
    <dbReference type="NCBI Taxonomy" id="1750698"/>
    <lineage>
        <taxon>Bacteria</taxon>
        <taxon>Pseudomonadati</taxon>
        <taxon>Bacteroidota</taxon>
        <taxon>Cytophagia</taxon>
        <taxon>Cytophagales</taxon>
        <taxon>Spirosomataceae</taxon>
        <taxon>Arsenicibacter</taxon>
    </lineage>
</organism>
<evidence type="ECO:0000256" key="5">
    <source>
        <dbReference type="SAM" id="Phobius"/>
    </source>
</evidence>
<dbReference type="InterPro" id="IPR015943">
    <property type="entry name" value="WD40/YVTN_repeat-like_dom_sf"/>
</dbReference>
<dbReference type="InterPro" id="IPR029016">
    <property type="entry name" value="GAF-like_dom_sf"/>
</dbReference>
<dbReference type="InterPro" id="IPR004358">
    <property type="entry name" value="Sig_transdc_His_kin-like_C"/>
</dbReference>
<evidence type="ECO:0000313" key="8">
    <source>
        <dbReference type="Proteomes" id="UP000181790"/>
    </source>
</evidence>
<keyword evidence="3" id="KW-0597">Phosphoprotein</keyword>
<dbReference type="EMBL" id="MORL01000001">
    <property type="protein sequence ID" value="OIN60647.1"/>
    <property type="molecule type" value="Genomic_DNA"/>
</dbReference>
<feature type="transmembrane region" description="Helical" evidence="5">
    <location>
        <begin position="748"/>
        <end position="766"/>
    </location>
</feature>
<gene>
    <name evidence="7" type="ORF">BLX24_00585</name>
</gene>
<evidence type="ECO:0000259" key="6">
    <source>
        <dbReference type="PROSITE" id="PS50109"/>
    </source>
</evidence>
<dbReference type="Gene3D" id="3.30.565.10">
    <property type="entry name" value="Histidine kinase-like ATPase, C-terminal domain"/>
    <property type="match status" value="1"/>
</dbReference>
<dbReference type="PANTHER" id="PTHR43547">
    <property type="entry name" value="TWO-COMPONENT HISTIDINE KINASE"/>
    <property type="match status" value="1"/>
</dbReference>
<dbReference type="InterPro" id="IPR003594">
    <property type="entry name" value="HATPase_dom"/>
</dbReference>
<dbReference type="InterPro" id="IPR013783">
    <property type="entry name" value="Ig-like_fold"/>
</dbReference>
<feature type="coiled-coil region" evidence="4">
    <location>
        <begin position="770"/>
        <end position="818"/>
    </location>
</feature>
<dbReference type="SUPFAM" id="SSF55874">
    <property type="entry name" value="ATPase domain of HSP90 chaperone/DNA topoisomerase II/histidine kinase"/>
    <property type="match status" value="1"/>
</dbReference>
<dbReference type="Gene3D" id="3.30.450.40">
    <property type="match status" value="1"/>
</dbReference>
<name>A0A1S2VPF1_9BACT</name>
<dbReference type="SUPFAM" id="SSF63829">
    <property type="entry name" value="Calcium-dependent phosphotriesterase"/>
    <property type="match status" value="2"/>
</dbReference>
<protein>
    <recommendedName>
        <fullName evidence="2">histidine kinase</fullName>
        <ecNumber evidence="2">2.7.13.3</ecNumber>
    </recommendedName>
</protein>
<dbReference type="PANTHER" id="PTHR43547:SF2">
    <property type="entry name" value="HYBRID SIGNAL TRANSDUCTION HISTIDINE KINASE C"/>
    <property type="match status" value="1"/>
</dbReference>
<dbReference type="Proteomes" id="UP000181790">
    <property type="component" value="Unassembled WGS sequence"/>
</dbReference>
<evidence type="ECO:0000256" key="1">
    <source>
        <dbReference type="ARBA" id="ARBA00000085"/>
    </source>
</evidence>
<feature type="coiled-coil region" evidence="4">
    <location>
        <begin position="970"/>
        <end position="997"/>
    </location>
</feature>
<dbReference type="Pfam" id="PF07495">
    <property type="entry name" value="Y_Y_Y"/>
    <property type="match status" value="1"/>
</dbReference>
<proteinExistence type="predicted"/>
<dbReference type="AlphaFoldDB" id="A0A1S2VPF1"/>
<keyword evidence="5" id="KW-0472">Membrane</keyword>
<dbReference type="Gene3D" id="2.60.40.10">
    <property type="entry name" value="Immunoglobulins"/>
    <property type="match status" value="1"/>
</dbReference>
<dbReference type="PROSITE" id="PS50109">
    <property type="entry name" value="HIS_KIN"/>
    <property type="match status" value="1"/>
</dbReference>
<dbReference type="Pfam" id="PF02518">
    <property type="entry name" value="HATPase_c"/>
    <property type="match status" value="1"/>
</dbReference>
<reference evidence="7 8" key="1">
    <citation type="submission" date="2016-10" db="EMBL/GenBank/DDBJ databases">
        <title>Arsenicibacter rosenii gen. nov., sp. nov., an efficient arsenic-methylating bacterium isolated from an arsenic-contaminated paddy soil.</title>
        <authorList>
            <person name="Huang K."/>
        </authorList>
    </citation>
    <scope>NUCLEOTIDE SEQUENCE [LARGE SCALE GENOMIC DNA]</scope>
    <source>
        <strain evidence="7 8">SM-1</strain>
    </source>
</reference>
<dbReference type="GO" id="GO:0000155">
    <property type="term" value="F:phosphorelay sensor kinase activity"/>
    <property type="evidence" value="ECO:0007669"/>
    <property type="project" value="TreeGrafter"/>
</dbReference>
<dbReference type="SMART" id="SM00387">
    <property type="entry name" value="HATPase_c"/>
    <property type="match status" value="1"/>
</dbReference>
<dbReference type="Gene3D" id="1.10.287.130">
    <property type="match status" value="1"/>
</dbReference>
<comment type="caution">
    <text evidence="7">The sequence shown here is derived from an EMBL/GenBank/DDBJ whole genome shotgun (WGS) entry which is preliminary data.</text>
</comment>
<keyword evidence="4" id="KW-0175">Coiled coil</keyword>
<evidence type="ECO:0000256" key="2">
    <source>
        <dbReference type="ARBA" id="ARBA00012438"/>
    </source>
</evidence>
<keyword evidence="8" id="KW-1185">Reference proteome</keyword>
<keyword evidence="5" id="KW-0812">Transmembrane</keyword>
<dbReference type="InterPro" id="IPR005467">
    <property type="entry name" value="His_kinase_dom"/>
</dbReference>
<dbReference type="SUPFAM" id="SSF55781">
    <property type="entry name" value="GAF domain-like"/>
    <property type="match status" value="1"/>
</dbReference>
<dbReference type="EC" id="2.7.13.3" evidence="2"/>
<keyword evidence="5" id="KW-1133">Transmembrane helix</keyword>
<dbReference type="OrthoDB" id="9806995at2"/>
<feature type="domain" description="Histidine kinase" evidence="6">
    <location>
        <begin position="1006"/>
        <end position="1250"/>
    </location>
</feature>
<sequence length="1250" mass="140804">MLFNLIVLAMINRIIHKKEPFTTVYIHGWLDTVILFLSIVSFPLTSFSQTERGLPFIKIYSSLDYKAHTQNFAITQDKRGLMYFGNFAGVLEYDGQNWQLIPTNSRVTALHTDSTGKIFVGTSSEFGYLDMNKQGELFFNSLTELPASTTQRLSKFLELNGSVYFFTENTIYSYNLKNKKLSRRSIAFTIQNAFLSNRHIFVQTTDNILLQYDNGLTIPLSGSSKIPDKVIAMFPSGQQEHLLITRNSGLYKITGASVIPYIQQKLFTGLSKAADAGNNEFMLWSTDNGMLTINRFGSIIAQAETGPQLQNESVNDFFRDRAGNMWLAMDNGLALVNTASPLSVIDVSQKGIVNDMLRFNGRLFVATTKGLYVAGNAALKPVLLSGCWSLQASGNMLYVATATGVYSINGTAVSRLSTDYSFAVRASAVTPGLLYVGAENSLQLIRSKPATSVKVPVPDNVVSLLEEASGRLWIQTLRHGLYSYSPATRALTSYGISKGLQTDIGNQLWQSRFGLLVYNAKGIFRYDAKTDSFGPFSVGLFGSADEKWFSHIDEQTNGDLWTVSGDEKQISLFKKTGNTYTVLRKPFSPLNDLNIRSVYPDGQASVWFGGIGGLVHFDKTRTQHDTLLFTTLIRGISVTEDSTKSIYNGRPDSTAASVNAATFKSNFNGLTIRFSAPVYSPFGEIQYQYFLEGLDDRPSDWTSQTSKDYSKLPYGSYVFHVKARDIYGNEGQESTFTFTIKTPFYLTWWAYLIYIIAALFLLSFLIRRRLKRAEKERRLLENIVNERTEEVVEQKEVLERQSEELANKNDQLEKIDVIVQAINTELDSANLFQTILSRFTVIRNMDSATVLVFDQESEAFRFKALRGSRELAYVASVQLTPEQARKRYIDGAEEVFEDIYVKNNPEFEPLGNAIDDLFTPKSLLVIAIVNEDRIEGYITLENNIRPNAFDQRDLSMIRHLKEHLIAAYIKTRLLENLEITLKNLKNTQDELIRQEKLASVGQLTKGIVDRILNPINYVTNFSESSDAVLDEMISNVETNSTGLSEEQLEDLLFELNMLKNNSKKIIEHGNSTTRILKDMQKLLKEKSNDFIEAEFNSFIENRIKTTYTELKSEYAGLPVNLVLNTVQKQTKVHILPFELSQAISNVINNAFYTLSEKNKTAKGFAPEITISTRVEDQFVFVSIRDNGKGIPPRDLERLFSPFFTTKPTSKGTGLGLFMTKDIIQIHKGKINIQSKEGEFTEIYMALPIVS</sequence>
<evidence type="ECO:0000256" key="3">
    <source>
        <dbReference type="ARBA" id="ARBA00022553"/>
    </source>
</evidence>
<evidence type="ECO:0000313" key="7">
    <source>
        <dbReference type="EMBL" id="OIN60647.1"/>
    </source>
</evidence>
<dbReference type="PRINTS" id="PR00344">
    <property type="entry name" value="BCTRLSENSOR"/>
</dbReference>
<dbReference type="InterPro" id="IPR036890">
    <property type="entry name" value="HATPase_C_sf"/>
</dbReference>
<dbReference type="InterPro" id="IPR011123">
    <property type="entry name" value="Y_Y_Y"/>
</dbReference>
<comment type="catalytic activity">
    <reaction evidence="1">
        <text>ATP + protein L-histidine = ADP + protein N-phospho-L-histidine.</text>
        <dbReference type="EC" id="2.7.13.3"/>
    </reaction>
</comment>
<accession>A0A1S2VPF1</accession>
<evidence type="ECO:0000256" key="4">
    <source>
        <dbReference type="SAM" id="Coils"/>
    </source>
</evidence>